<evidence type="ECO:0000256" key="8">
    <source>
        <dbReference type="SAM" id="Coils"/>
    </source>
</evidence>
<proteinExistence type="inferred from homology"/>
<dbReference type="EMBL" id="GG697241">
    <property type="protein sequence ID" value="EET89686.1"/>
    <property type="molecule type" value="Genomic_DNA"/>
</dbReference>
<dbReference type="GO" id="GO:0009330">
    <property type="term" value="C:DNA topoisomerase type II (double strand cut, ATP-hydrolyzing) complex"/>
    <property type="evidence" value="ECO:0007669"/>
    <property type="project" value="TreeGrafter"/>
</dbReference>
<dbReference type="SUPFAM" id="SSF101904">
    <property type="entry name" value="GyrA/ParC C-terminal domain-like"/>
    <property type="match status" value="1"/>
</dbReference>
<dbReference type="NCBIfam" id="NF004043">
    <property type="entry name" value="PRK05560.1"/>
    <property type="match status" value="1"/>
</dbReference>
<dbReference type="InterPro" id="IPR013757">
    <property type="entry name" value="Topo_IIA_A_a_sf"/>
</dbReference>
<dbReference type="EC" id="5.6.2.2" evidence="3"/>
<dbReference type="GO" id="GO:0005737">
    <property type="term" value="C:cytoplasm"/>
    <property type="evidence" value="ECO:0007669"/>
    <property type="project" value="TreeGrafter"/>
</dbReference>
<evidence type="ECO:0000256" key="2">
    <source>
        <dbReference type="ARBA" id="ARBA00008263"/>
    </source>
</evidence>
<evidence type="ECO:0000256" key="3">
    <source>
        <dbReference type="ARBA" id="ARBA00012895"/>
    </source>
</evidence>
<evidence type="ECO:0000313" key="11">
    <source>
        <dbReference type="Proteomes" id="UP000332487"/>
    </source>
</evidence>
<evidence type="ECO:0000256" key="5">
    <source>
        <dbReference type="ARBA" id="ARBA00023125"/>
    </source>
</evidence>
<keyword evidence="5" id="KW-0238">DNA-binding</keyword>
<evidence type="ECO:0000256" key="6">
    <source>
        <dbReference type="ARBA" id="ARBA00023235"/>
    </source>
</evidence>
<evidence type="ECO:0000256" key="7">
    <source>
        <dbReference type="ARBA" id="ARBA00063644"/>
    </source>
</evidence>
<evidence type="ECO:0000256" key="4">
    <source>
        <dbReference type="ARBA" id="ARBA00023029"/>
    </source>
</evidence>
<dbReference type="NCBIfam" id="NF004044">
    <property type="entry name" value="PRK05561.1"/>
    <property type="match status" value="1"/>
</dbReference>
<protein>
    <recommendedName>
        <fullName evidence="3">DNA topoisomerase (ATP-hydrolyzing)</fullName>
        <ecNumber evidence="3">5.6.2.2</ecNumber>
    </recommendedName>
</protein>
<keyword evidence="8" id="KW-0175">Coiled coil</keyword>
<dbReference type="InterPro" id="IPR002205">
    <property type="entry name" value="Topo_IIA_dom_A"/>
</dbReference>
<organism evidence="10 11">
    <name type="scientific">Candidatus Micrarchaeum acidiphilum ARMAN-2</name>
    <dbReference type="NCBI Taxonomy" id="425595"/>
    <lineage>
        <taxon>Archaea</taxon>
        <taxon>Candidatus Micrarchaeota</taxon>
        <taxon>Candidatus Micrarchaeia</taxon>
        <taxon>Candidatus Micrarchaeales</taxon>
        <taxon>Candidatus Micrarchaeaceae</taxon>
        <taxon>Candidatus Micrarchaeum</taxon>
    </lineage>
</organism>
<gene>
    <name evidence="10" type="ORF">UNLARM2_0804</name>
</gene>
<keyword evidence="4" id="KW-0799">Topoisomerase</keyword>
<dbReference type="FunFam" id="2.120.10.90:FF:000005">
    <property type="entry name" value="DNA topoisomerase 4 subunit A"/>
    <property type="match status" value="1"/>
</dbReference>
<dbReference type="CDD" id="cd00187">
    <property type="entry name" value="TOP4c"/>
    <property type="match status" value="1"/>
</dbReference>
<dbReference type="PROSITE" id="PS52040">
    <property type="entry name" value="TOPO_IIA"/>
    <property type="match status" value="1"/>
</dbReference>
<dbReference type="GO" id="GO:0003677">
    <property type="term" value="F:DNA binding"/>
    <property type="evidence" value="ECO:0007669"/>
    <property type="project" value="UniProtKB-KW"/>
</dbReference>
<dbReference type="Proteomes" id="UP000332487">
    <property type="component" value="Unassembled WGS sequence"/>
</dbReference>
<evidence type="ECO:0000259" key="9">
    <source>
        <dbReference type="PROSITE" id="PS52040"/>
    </source>
</evidence>
<dbReference type="Gene3D" id="3.30.1360.40">
    <property type="match status" value="1"/>
</dbReference>
<dbReference type="SUPFAM" id="SSF56719">
    <property type="entry name" value="Type II DNA topoisomerase"/>
    <property type="match status" value="1"/>
</dbReference>
<dbReference type="InterPro" id="IPR013760">
    <property type="entry name" value="Topo_IIA-like_dom_sf"/>
</dbReference>
<name>C7DIB2_MICA2</name>
<dbReference type="FunFam" id="1.10.268.10:FF:000001">
    <property type="entry name" value="DNA gyrase subunit A"/>
    <property type="match status" value="1"/>
</dbReference>
<dbReference type="NCBIfam" id="TIGR01063">
    <property type="entry name" value="gyrA"/>
    <property type="match status" value="1"/>
</dbReference>
<keyword evidence="11" id="KW-1185">Reference proteome</keyword>
<reference evidence="10 11" key="1">
    <citation type="journal article" date="2009" name="Genome Biol.">
        <title>Community-wide analysis of microbial genome sequence signatures.</title>
        <authorList>
            <person name="Dick G.J."/>
            <person name="Andersson A.F."/>
            <person name="Baker B.J."/>
            <person name="Simmons S.L."/>
            <person name="Thomas B.C."/>
            <person name="Yelton A.P."/>
            <person name="Banfield J.F."/>
        </authorList>
    </citation>
    <scope>NUCLEOTIDE SEQUENCE [LARGE SCALE GENOMIC DNA]</scope>
    <source>
        <strain evidence="10">ARMAN-2</strain>
    </source>
</reference>
<dbReference type="FunFam" id="3.30.1360.40:FF:000002">
    <property type="entry name" value="DNA gyrase subunit A"/>
    <property type="match status" value="1"/>
</dbReference>
<dbReference type="AlphaFoldDB" id="C7DIB2"/>
<dbReference type="InterPro" id="IPR050220">
    <property type="entry name" value="Type_II_DNA_Topoisomerases"/>
</dbReference>
<dbReference type="Gene3D" id="1.10.268.10">
    <property type="entry name" value="Topoisomerase, domain 3"/>
    <property type="match status" value="1"/>
</dbReference>
<feature type="domain" description="Topo IIA-type catalytic" evidence="9">
    <location>
        <begin position="31"/>
        <end position="495"/>
    </location>
</feature>
<dbReference type="Gene3D" id="3.90.199.10">
    <property type="entry name" value="Topoisomerase II, domain 5"/>
    <property type="match status" value="1"/>
</dbReference>
<evidence type="ECO:0000313" key="10">
    <source>
        <dbReference type="EMBL" id="EET89686.1"/>
    </source>
</evidence>
<comment type="similarity">
    <text evidence="2">Belongs to the type II topoisomerase GyrA/ParC subunit family.</text>
</comment>
<evidence type="ECO:0000256" key="1">
    <source>
        <dbReference type="ARBA" id="ARBA00000185"/>
    </source>
</evidence>
<dbReference type="PANTHER" id="PTHR43493">
    <property type="entry name" value="DNA GYRASE/TOPOISOMERASE SUBUNIT A"/>
    <property type="match status" value="1"/>
</dbReference>
<sequence length="804" mass="89508">MAENIVENSIENEMQSSYIDYAMSVIVGRALPDARDGLKPAQRRILYAMYRLNNLHDQQTKKSARVVGEVIGKYHPHGDMAAYETLVRMAQDFSMNHMLVEGQGNMGSVDGDPPAAQRYTEVRLRKIAEEMLVDMDKESVPFMPNFDNTETEPVVLPSKVPNLMINGSSGIAVGVATNILPHNLREVCSAIAAYLDNMEITPQELLNYVKGPDFPTGGIVFYDGRLIESYIKGRGSVTIRARVSIEKEKRGERIVINEIPYTVNKASLIEKIGNLVKDRVIEGISDLRDESDKKGIRISIELKANTNPDYVLNALYKHTQLQITMPVMNVAVLGNRLLNLNIRDMIKIFVEHRFGVVINRTNYDLRIANQRKHIVDGLIIATGDIDNVVAIIRGSANSSGAKEALMAKYGITEAQAAAILDMKLSKLTNLEVNNLKAEKEELENSINYYNSVLGSKEKVYQIIKDETKEIAEKYGIDRRTAIETSELVEIENEDLIKDEDSIIILTKDGYMKRLPMDVYKNQGRGGRGVISIDLKEGDFVKQVVRCMTKDYLLVITSAGRVYWLKGYVVPEGGRYAQGKAAVNLISIAEGERIEQIINTRDFSGKNLIFATRRGRIKSTKAELFSRPRANGIRAIKLNEDDIVVGVCLSTGGSNVFLATRNGKAIRFMESDLRHMGRVASGVRGIRLKPNDELVDVVVADPKKNIITITERGYGKATLLERYRLQRRGGGGVINLKVTEKTGKVVRVLDGEQDDNVIIFNSKGLSIRFNANAIRVTGRNASGVRLMKLEADAKVVDAQIVGKEM</sequence>
<dbReference type="GO" id="GO:0003918">
    <property type="term" value="F:DNA topoisomerase type II (double strand cut, ATP-hydrolyzing) activity"/>
    <property type="evidence" value="ECO:0007669"/>
    <property type="project" value="UniProtKB-EC"/>
</dbReference>
<dbReference type="InterPro" id="IPR013758">
    <property type="entry name" value="Topo_IIA_A/C_ab"/>
</dbReference>
<keyword evidence="6" id="KW-0413">Isomerase</keyword>
<dbReference type="GO" id="GO:0005524">
    <property type="term" value="F:ATP binding"/>
    <property type="evidence" value="ECO:0007669"/>
    <property type="project" value="InterPro"/>
</dbReference>
<comment type="subunit">
    <text evidence="7">Heterotetramer composed of ParC and ParE.</text>
</comment>
<dbReference type="PANTHER" id="PTHR43493:SF5">
    <property type="entry name" value="DNA GYRASE SUBUNIT A, CHLOROPLASTIC_MITOCHONDRIAL"/>
    <property type="match status" value="1"/>
</dbReference>
<dbReference type="Pfam" id="PF00521">
    <property type="entry name" value="DNA_topoisoIV"/>
    <property type="match status" value="1"/>
</dbReference>
<feature type="coiled-coil region" evidence="8">
    <location>
        <begin position="420"/>
        <end position="452"/>
    </location>
</feature>
<comment type="catalytic activity">
    <reaction evidence="1">
        <text>ATP-dependent breakage, passage and rejoining of double-stranded DNA.</text>
        <dbReference type="EC" id="5.6.2.2"/>
    </reaction>
</comment>
<dbReference type="SMART" id="SM00434">
    <property type="entry name" value="TOP4c"/>
    <property type="match status" value="1"/>
</dbReference>
<reference evidence="10 11" key="2">
    <citation type="journal article" date="2010" name="Proc. Natl. Acad. Sci. U.S.A.">
        <title>Enigmatic, ultrasmall, uncultivated Archaea.</title>
        <authorList>
            <person name="Baker B.J."/>
            <person name="Comolli L.R."/>
            <person name="Dick G.J."/>
            <person name="Hauser L.J."/>
            <person name="Hyatt D."/>
            <person name="Dill B.D."/>
            <person name="Land M.L."/>
            <person name="Verberkmoes N.C."/>
            <person name="Hettich R.L."/>
            <person name="Banfield J.F."/>
        </authorList>
    </citation>
    <scope>NUCLEOTIDE SEQUENCE [LARGE SCALE GENOMIC DNA]</scope>
    <source>
        <strain evidence="10">ARMAN-2</strain>
    </source>
</reference>
<dbReference type="GO" id="GO:0006265">
    <property type="term" value="P:DNA topological change"/>
    <property type="evidence" value="ECO:0007669"/>
    <property type="project" value="InterPro"/>
</dbReference>
<dbReference type="InterPro" id="IPR006691">
    <property type="entry name" value="GyrA/parC_rep"/>
</dbReference>
<dbReference type="Pfam" id="PF03989">
    <property type="entry name" value="DNA_gyraseA_C"/>
    <property type="match status" value="6"/>
</dbReference>
<dbReference type="Gene3D" id="2.120.10.90">
    <property type="entry name" value="DNA gyrase/topoisomerase IV, subunit A, C-terminal"/>
    <property type="match status" value="1"/>
</dbReference>
<dbReference type="InterPro" id="IPR035516">
    <property type="entry name" value="Gyrase/topoIV_suA_C"/>
</dbReference>
<accession>C7DIB2</accession>